<feature type="domain" description="SWIM-type" evidence="3">
    <location>
        <begin position="789"/>
        <end position="822"/>
    </location>
</feature>
<dbReference type="AlphaFoldDB" id="C5KGS3"/>
<organism evidence="5">
    <name type="scientific">Perkinsus marinus (strain ATCC 50983 / TXsc)</name>
    <dbReference type="NCBI Taxonomy" id="423536"/>
    <lineage>
        <taxon>Eukaryota</taxon>
        <taxon>Sar</taxon>
        <taxon>Alveolata</taxon>
        <taxon>Perkinsozoa</taxon>
        <taxon>Perkinsea</taxon>
        <taxon>Perkinsida</taxon>
        <taxon>Perkinsidae</taxon>
        <taxon>Perkinsus</taxon>
    </lineage>
</organism>
<name>C5KGS3_PERM5</name>
<dbReference type="InterPro" id="IPR007527">
    <property type="entry name" value="Znf_SWIM"/>
</dbReference>
<keyword evidence="5" id="KW-1185">Reference proteome</keyword>
<gene>
    <name evidence="4" type="ORF">Pmar_PMAR029474</name>
</gene>
<accession>C5KGS3</accession>
<feature type="compositionally biased region" description="Polar residues" evidence="2">
    <location>
        <begin position="844"/>
        <end position="867"/>
    </location>
</feature>
<protein>
    <recommendedName>
        <fullName evidence="3">SWIM-type domain-containing protein</fullName>
    </recommendedName>
</protein>
<keyword evidence="1" id="KW-0862">Zinc</keyword>
<dbReference type="PROSITE" id="PS50966">
    <property type="entry name" value="ZF_SWIM"/>
    <property type="match status" value="1"/>
</dbReference>
<dbReference type="OrthoDB" id="10431959at2759"/>
<dbReference type="Proteomes" id="UP000007800">
    <property type="component" value="Unassembled WGS sequence"/>
</dbReference>
<dbReference type="OMA" id="NGRPQYW"/>
<feature type="region of interest" description="Disordered" evidence="2">
    <location>
        <begin position="844"/>
        <end position="878"/>
    </location>
</feature>
<keyword evidence="1" id="KW-0479">Metal-binding</keyword>
<evidence type="ECO:0000256" key="2">
    <source>
        <dbReference type="SAM" id="MobiDB-lite"/>
    </source>
</evidence>
<dbReference type="EMBL" id="GG673027">
    <property type="protein sequence ID" value="EER16341.1"/>
    <property type="molecule type" value="Genomic_DNA"/>
</dbReference>
<dbReference type="RefSeq" id="XP_002784545.1">
    <property type="nucleotide sequence ID" value="XM_002784499.1"/>
</dbReference>
<feature type="region of interest" description="Disordered" evidence="2">
    <location>
        <begin position="883"/>
        <end position="902"/>
    </location>
</feature>
<dbReference type="GeneID" id="9063399"/>
<keyword evidence="1" id="KW-0863">Zinc-finger</keyword>
<sequence length="929" mass="104401">MVCYNVMNLAITWALHDNDTRCKQIRMETGQRMELIMLYRVCSSIDSFNFPMDKSCHGEPIWSSHWTSHRSNSGGHDNRADGAREDHSCSWTYQPDFAHYRGQWWDREQHGDNSSWVWSRGDAPSWNYDDWYSVENGADEWAWHGDGWSWSNGLSGNAEDYSWYDDWSGWSWKEWDESNTMGARDYDISARDSGAQASAPANIQVNVGGRLPPSNWRGNWSYIGSLKLQEEELNGTESLNRVNDLADRIAGSMGDCSNLRVENTRKTGADVTMKSLECRDHDNCGVRLRAVIDSIDSEVLIFRNDKSHSEVARGSALSRFSTIKLAADVRAKIKLAVRANRNTTAGDLYAKFVAPHPINYPSGEDESAREYRRRLKKHVGHIKKGEIRQMRQEGFESVEEFSRTTAQRHSWAETDWAKCLQLLQDGSSLKPGMVHIGSMIGSEHYCIAVCPTAGIESLYHYAKAAAKEKSAITIYCDGQPSVVRGNDSTTYTIGVSKVSLTTGARGDQPFRTSLCPVLFCLLDSENKVALGSAFGCFKNLLQRIVADLDIKIGGAVVDADVAAVQALRDTFGNIMVHRCRWHREQSIAKADKLTAVDRAQAKSIGEMLERSGDPMVHKGILKCALADTKTFSTRLRKYLQTSSEERFGTCYLSPVWYDDVRQPHLLTMSLDNNISESFNAVVKRKLGRRMASGYEVYTHFLEISTILDAYLERGTFTKYDTVRLTLLDSSISRASTRLPTSSIRVSEEMYLVASAGRAQQKLMSTDIEKFHSLDHLLLRDWDTSVLSLYSVRWLCEQWVCQCMAYCQSGQCHHVAMIVETIRGASNSQQCSAVFGRHAVTHNTSSLLHGSSPSQQMDASSRSSTNAVQPPIGKRRIADGVLRKNGRPQYWGPALKKNKTDTMPIKPIDLDSLPPHIAATVRDNIYESHD</sequence>
<dbReference type="GO" id="GO:0008270">
    <property type="term" value="F:zinc ion binding"/>
    <property type="evidence" value="ECO:0007669"/>
    <property type="project" value="UniProtKB-KW"/>
</dbReference>
<evidence type="ECO:0000313" key="5">
    <source>
        <dbReference type="Proteomes" id="UP000007800"/>
    </source>
</evidence>
<reference evidence="4 5" key="1">
    <citation type="submission" date="2008-07" db="EMBL/GenBank/DDBJ databases">
        <authorList>
            <person name="El-Sayed N."/>
            <person name="Caler E."/>
            <person name="Inman J."/>
            <person name="Amedeo P."/>
            <person name="Hass B."/>
            <person name="Wortman J."/>
        </authorList>
    </citation>
    <scope>NUCLEOTIDE SEQUENCE [LARGE SCALE GENOMIC DNA]</scope>
    <source>
        <strain evidence="5">ATCC 50983 / TXsc</strain>
    </source>
</reference>
<proteinExistence type="predicted"/>
<evidence type="ECO:0000256" key="1">
    <source>
        <dbReference type="PROSITE-ProRule" id="PRU00325"/>
    </source>
</evidence>
<dbReference type="InParanoid" id="C5KGS3"/>
<evidence type="ECO:0000259" key="3">
    <source>
        <dbReference type="PROSITE" id="PS50966"/>
    </source>
</evidence>
<evidence type="ECO:0000313" key="4">
    <source>
        <dbReference type="EMBL" id="EER16341.1"/>
    </source>
</evidence>